<dbReference type="GeneID" id="88765982"/>
<dbReference type="InterPro" id="IPR003661">
    <property type="entry name" value="HisK_dim/P_dom"/>
</dbReference>
<dbReference type="GO" id="GO:0016036">
    <property type="term" value="P:cellular response to phosphate starvation"/>
    <property type="evidence" value="ECO:0007669"/>
    <property type="project" value="TreeGrafter"/>
</dbReference>
<dbReference type="SMART" id="SM00388">
    <property type="entry name" value="HisKA"/>
    <property type="match status" value="1"/>
</dbReference>
<dbReference type="InterPro" id="IPR003594">
    <property type="entry name" value="HATPase_dom"/>
</dbReference>
<evidence type="ECO:0000256" key="1">
    <source>
        <dbReference type="ARBA" id="ARBA00000085"/>
    </source>
</evidence>
<evidence type="ECO:0000259" key="8">
    <source>
        <dbReference type="PROSITE" id="PS50109"/>
    </source>
</evidence>
<keyword evidence="7" id="KW-0812">Transmembrane</keyword>
<name>G5J458_CROWT</name>
<dbReference type="EC" id="2.7.13.3" evidence="2"/>
<evidence type="ECO:0000313" key="10">
    <source>
        <dbReference type="Proteomes" id="UP000003477"/>
    </source>
</evidence>
<dbReference type="Pfam" id="PF02518">
    <property type="entry name" value="HATPase_c"/>
    <property type="match status" value="1"/>
</dbReference>
<dbReference type="AlphaFoldDB" id="G5J458"/>
<keyword evidence="3" id="KW-0597">Phosphoprotein</keyword>
<dbReference type="Proteomes" id="UP000003477">
    <property type="component" value="Unassembled WGS sequence"/>
</dbReference>
<keyword evidence="4" id="KW-0808">Transferase</keyword>
<dbReference type="GO" id="GO:0000155">
    <property type="term" value="F:phosphorelay sensor kinase activity"/>
    <property type="evidence" value="ECO:0007669"/>
    <property type="project" value="InterPro"/>
</dbReference>
<dbReference type="EMBL" id="AESD01000344">
    <property type="protein sequence ID" value="EHJ13016.1"/>
    <property type="molecule type" value="Genomic_DNA"/>
</dbReference>
<sequence>MFQATRRRLALWYTTVTAILLLLFATGVFFYVRSTLVERVDDTLKHVVEVVNRSLVIESVSVSEGRYQVDVEGSFPDNAEAVEDDHIDLEWFNPQGELVWSTFSDPPLIPLHLNRRAETVHLGGDRILRQVTQRINLDRYILGYLRVSHPWFEVTKPIRQLSFDLALATLITIIIVGFIGWFLSGLAIQPIRDSYQSLKQFTADASHELRNPIATIQTNVQMALSYGNSDPQVQQRQLKVVERLTQRLGNLVNDLLFLARSDSGMLQIKQQTLPLDALLIEVIEEQRTVAQQKDIFLSLHIVEPDNSNEDNFSLLGDWDQLARLFTNLISNGLEHSFSENRNIEKEEQVSAVEVELKKIKRDRLQQLKVKVKDTGKGVPEVALSHLFDRFYQVDPSRKSTGGSGLGLAIAKAIVDNHHGQIKVESELNKGTIFTVILPI</sequence>
<dbReference type="GO" id="GO:0004721">
    <property type="term" value="F:phosphoprotein phosphatase activity"/>
    <property type="evidence" value="ECO:0007669"/>
    <property type="project" value="TreeGrafter"/>
</dbReference>
<gene>
    <name evidence="9" type="ORF">CWATWH0003_2281</name>
</gene>
<feature type="transmembrane region" description="Helical" evidence="7">
    <location>
        <begin position="12"/>
        <end position="32"/>
    </location>
</feature>
<dbReference type="SMART" id="SM00387">
    <property type="entry name" value="HATPase_c"/>
    <property type="match status" value="1"/>
</dbReference>
<dbReference type="RefSeq" id="WP_007310542.1">
    <property type="nucleotide sequence ID" value="NZ_AESD01000344.1"/>
</dbReference>
<evidence type="ECO:0000256" key="2">
    <source>
        <dbReference type="ARBA" id="ARBA00012438"/>
    </source>
</evidence>
<dbReference type="GO" id="GO:0005886">
    <property type="term" value="C:plasma membrane"/>
    <property type="evidence" value="ECO:0007669"/>
    <property type="project" value="TreeGrafter"/>
</dbReference>
<dbReference type="PATRIC" id="fig|423471.3.peg.2141"/>
<dbReference type="PANTHER" id="PTHR45453:SF1">
    <property type="entry name" value="PHOSPHATE REGULON SENSOR PROTEIN PHOR"/>
    <property type="match status" value="1"/>
</dbReference>
<dbReference type="SUPFAM" id="SSF55874">
    <property type="entry name" value="ATPase domain of HSP90 chaperone/DNA topoisomerase II/histidine kinase"/>
    <property type="match status" value="1"/>
</dbReference>
<dbReference type="SUPFAM" id="SSF47384">
    <property type="entry name" value="Homodimeric domain of signal transducing histidine kinase"/>
    <property type="match status" value="1"/>
</dbReference>
<keyword evidence="9" id="KW-0067">ATP-binding</keyword>
<evidence type="ECO:0000256" key="7">
    <source>
        <dbReference type="SAM" id="Phobius"/>
    </source>
</evidence>
<dbReference type="PANTHER" id="PTHR45453">
    <property type="entry name" value="PHOSPHATE REGULON SENSOR PROTEIN PHOR"/>
    <property type="match status" value="1"/>
</dbReference>
<dbReference type="InterPro" id="IPR036097">
    <property type="entry name" value="HisK_dim/P_sf"/>
</dbReference>
<protein>
    <recommendedName>
        <fullName evidence="2">histidine kinase</fullName>
        <ecNumber evidence="2">2.7.13.3</ecNumber>
    </recommendedName>
</protein>
<evidence type="ECO:0000256" key="4">
    <source>
        <dbReference type="ARBA" id="ARBA00022679"/>
    </source>
</evidence>
<reference evidence="9 10" key="1">
    <citation type="journal article" date="2011" name="Front. Microbiol.">
        <title>Two Strains of Crocosphaera watsonii with Highly Conserved Genomes are Distinguished by Strain-Specific Features.</title>
        <authorList>
            <person name="Bench S.R."/>
            <person name="Ilikchyan I.N."/>
            <person name="Tripp H.J."/>
            <person name="Zehr J.P."/>
        </authorList>
    </citation>
    <scope>NUCLEOTIDE SEQUENCE [LARGE SCALE GENOMIC DNA]</scope>
    <source>
        <strain evidence="9 10">WH 0003</strain>
    </source>
</reference>
<feature type="transmembrane region" description="Helical" evidence="7">
    <location>
        <begin position="165"/>
        <end position="188"/>
    </location>
</feature>
<keyword evidence="9" id="KW-0547">Nucleotide-binding</keyword>
<dbReference type="PROSITE" id="PS50109">
    <property type="entry name" value="HIS_KIN"/>
    <property type="match status" value="1"/>
</dbReference>
<comment type="caution">
    <text evidence="9">The sequence shown here is derived from an EMBL/GenBank/DDBJ whole genome shotgun (WGS) entry which is preliminary data.</text>
</comment>
<evidence type="ECO:0000256" key="3">
    <source>
        <dbReference type="ARBA" id="ARBA00022553"/>
    </source>
</evidence>
<dbReference type="InterPro" id="IPR004358">
    <property type="entry name" value="Sig_transdc_His_kin-like_C"/>
</dbReference>
<evidence type="ECO:0000313" key="9">
    <source>
        <dbReference type="EMBL" id="EHJ13016.1"/>
    </source>
</evidence>
<dbReference type="CDD" id="cd00082">
    <property type="entry name" value="HisKA"/>
    <property type="match status" value="1"/>
</dbReference>
<dbReference type="InterPro" id="IPR036890">
    <property type="entry name" value="HATPase_C_sf"/>
</dbReference>
<organism evidence="9 10">
    <name type="scientific">Crocosphaera watsonii WH 0003</name>
    <dbReference type="NCBI Taxonomy" id="423471"/>
    <lineage>
        <taxon>Bacteria</taxon>
        <taxon>Bacillati</taxon>
        <taxon>Cyanobacteriota</taxon>
        <taxon>Cyanophyceae</taxon>
        <taxon>Oscillatoriophycideae</taxon>
        <taxon>Chroococcales</taxon>
        <taxon>Aphanothecaceae</taxon>
        <taxon>Crocosphaera</taxon>
    </lineage>
</organism>
<dbReference type="PRINTS" id="PR00344">
    <property type="entry name" value="BCTRLSENSOR"/>
</dbReference>
<proteinExistence type="predicted"/>
<dbReference type="Gene3D" id="3.30.565.10">
    <property type="entry name" value="Histidine kinase-like ATPase, C-terminal domain"/>
    <property type="match status" value="1"/>
</dbReference>
<comment type="catalytic activity">
    <reaction evidence="1">
        <text>ATP + protein L-histidine = ADP + protein N-phospho-L-histidine.</text>
        <dbReference type="EC" id="2.7.13.3"/>
    </reaction>
</comment>
<dbReference type="FunFam" id="1.10.287.130:FF:000001">
    <property type="entry name" value="Two-component sensor histidine kinase"/>
    <property type="match status" value="1"/>
</dbReference>
<dbReference type="Pfam" id="PF00512">
    <property type="entry name" value="HisKA"/>
    <property type="match status" value="1"/>
</dbReference>
<keyword evidence="7" id="KW-1133">Transmembrane helix</keyword>
<feature type="domain" description="Histidine kinase" evidence="8">
    <location>
        <begin position="204"/>
        <end position="439"/>
    </location>
</feature>
<accession>G5J458</accession>
<keyword evidence="7" id="KW-0472">Membrane</keyword>
<keyword evidence="5 9" id="KW-0418">Kinase</keyword>
<dbReference type="InterPro" id="IPR005467">
    <property type="entry name" value="His_kinase_dom"/>
</dbReference>
<keyword evidence="6" id="KW-0902">Two-component regulatory system</keyword>
<dbReference type="InterPro" id="IPR050351">
    <property type="entry name" value="BphY/WalK/GraS-like"/>
</dbReference>
<dbReference type="GO" id="GO:0005524">
    <property type="term" value="F:ATP binding"/>
    <property type="evidence" value="ECO:0007669"/>
    <property type="project" value="UniProtKB-KW"/>
</dbReference>
<evidence type="ECO:0000256" key="6">
    <source>
        <dbReference type="ARBA" id="ARBA00023012"/>
    </source>
</evidence>
<evidence type="ECO:0000256" key="5">
    <source>
        <dbReference type="ARBA" id="ARBA00022777"/>
    </source>
</evidence>
<dbReference type="Gene3D" id="1.10.287.130">
    <property type="match status" value="1"/>
</dbReference>